<dbReference type="EC" id="5.3.4.1" evidence="4"/>
<protein>
    <submittedName>
        <fullName evidence="4 5">Protein disulfide isomerase, putative</fullName>
        <ecNumber evidence="4">5.3.4.1</ecNumber>
    </submittedName>
</protein>
<dbReference type="CDD" id="cd02997">
    <property type="entry name" value="PDI_a_PDIR"/>
    <property type="match status" value="2"/>
</dbReference>
<dbReference type="GO" id="GO:0006457">
    <property type="term" value="P:protein folding"/>
    <property type="evidence" value="ECO:0007669"/>
    <property type="project" value="TreeGrafter"/>
</dbReference>
<dbReference type="PANTHER" id="PTHR45672:SF2">
    <property type="entry name" value="PROTEIN DISULFIDE-ISOMERASE A5"/>
    <property type="match status" value="1"/>
</dbReference>
<gene>
    <name evidence="5" type="primary">8232878</name>
    <name evidence="4" type="ORF">Phum_PHUM051000</name>
</gene>
<dbReference type="PROSITE" id="PS51352">
    <property type="entry name" value="THIOREDOXIN_2"/>
    <property type="match status" value="2"/>
</dbReference>
<dbReference type="GeneID" id="8232878"/>
<dbReference type="PRINTS" id="PR00421">
    <property type="entry name" value="THIOREDOXIN"/>
</dbReference>
<dbReference type="EMBL" id="AAZO01000604">
    <property type="status" value="NOT_ANNOTATED_CDS"/>
    <property type="molecule type" value="Genomic_DNA"/>
</dbReference>
<dbReference type="VEuPathDB" id="VectorBase:PHUM051000"/>
<evidence type="ECO:0000259" key="3">
    <source>
        <dbReference type="PROSITE" id="PS51352"/>
    </source>
</evidence>
<dbReference type="PROSITE" id="PS00194">
    <property type="entry name" value="THIOREDOXIN_1"/>
    <property type="match status" value="1"/>
</dbReference>
<dbReference type="EMBL" id="DS235021">
    <property type="protein sequence ID" value="EEB10602.1"/>
    <property type="molecule type" value="Genomic_DNA"/>
</dbReference>
<dbReference type="STRING" id="121224.E0VB46"/>
<dbReference type="InterPro" id="IPR046374">
    <property type="entry name" value="PDI_a_PDIR"/>
</dbReference>
<dbReference type="InParanoid" id="E0VB46"/>
<evidence type="ECO:0000256" key="1">
    <source>
        <dbReference type="ARBA" id="ARBA00006347"/>
    </source>
</evidence>
<organism>
    <name type="scientific">Pediculus humanus subsp. corporis</name>
    <name type="common">Body louse</name>
    <dbReference type="NCBI Taxonomy" id="121224"/>
    <lineage>
        <taxon>Eukaryota</taxon>
        <taxon>Metazoa</taxon>
        <taxon>Ecdysozoa</taxon>
        <taxon>Arthropoda</taxon>
        <taxon>Hexapoda</taxon>
        <taxon>Insecta</taxon>
        <taxon>Pterygota</taxon>
        <taxon>Neoptera</taxon>
        <taxon>Paraneoptera</taxon>
        <taxon>Psocodea</taxon>
        <taxon>Troctomorpha</taxon>
        <taxon>Phthiraptera</taxon>
        <taxon>Anoplura</taxon>
        <taxon>Pediculidae</taxon>
        <taxon>Pediculus</taxon>
    </lineage>
</organism>
<keyword evidence="2" id="KW-0732">Signal</keyword>
<proteinExistence type="inferred from homology"/>
<dbReference type="HOGENOM" id="CLU_021181_1_0_1"/>
<keyword evidence="6" id="KW-1185">Reference proteome</keyword>
<feature type="domain" description="Thioredoxin" evidence="3">
    <location>
        <begin position="135"/>
        <end position="258"/>
    </location>
</feature>
<dbReference type="FunCoup" id="E0VB46">
    <property type="interactions" value="882"/>
</dbReference>
<evidence type="ECO:0000313" key="6">
    <source>
        <dbReference type="Proteomes" id="UP000009046"/>
    </source>
</evidence>
<dbReference type="PANTHER" id="PTHR45672">
    <property type="entry name" value="PROTEIN DISULFIDE-ISOMERASE C17H9.14C-RELATED"/>
    <property type="match status" value="1"/>
</dbReference>
<evidence type="ECO:0000313" key="5">
    <source>
        <dbReference type="EnsemblMetazoa" id="PHUM051000-PA"/>
    </source>
</evidence>
<feature type="domain" description="Thioredoxin" evidence="3">
    <location>
        <begin position="259"/>
        <end position="384"/>
    </location>
</feature>
<dbReference type="GO" id="GO:0005783">
    <property type="term" value="C:endoplasmic reticulum"/>
    <property type="evidence" value="ECO:0007669"/>
    <property type="project" value="TreeGrafter"/>
</dbReference>
<reference evidence="4" key="1">
    <citation type="submission" date="2007-04" db="EMBL/GenBank/DDBJ databases">
        <title>Annotation of Pediculus humanus corporis strain USDA.</title>
        <authorList>
            <person name="Kirkness E."/>
            <person name="Hannick L."/>
            <person name="Hass B."/>
            <person name="Bruggner R."/>
            <person name="Lawson D."/>
            <person name="Bidwell S."/>
            <person name="Joardar V."/>
            <person name="Caler E."/>
            <person name="Walenz B."/>
            <person name="Inman J."/>
            <person name="Schobel S."/>
            <person name="Galinsky K."/>
            <person name="Amedeo P."/>
            <person name="Strausberg R."/>
        </authorList>
    </citation>
    <scope>NUCLEOTIDE SEQUENCE</scope>
    <source>
        <strain evidence="4">USDA</strain>
    </source>
</reference>
<evidence type="ECO:0000313" key="4">
    <source>
        <dbReference type="EMBL" id="EEB10602.1"/>
    </source>
</evidence>
<dbReference type="InterPro" id="IPR036249">
    <property type="entry name" value="Thioredoxin-like_sf"/>
</dbReference>
<dbReference type="SUPFAM" id="SSF52833">
    <property type="entry name" value="Thioredoxin-like"/>
    <property type="match status" value="4"/>
</dbReference>
<dbReference type="EnsemblMetazoa" id="PHUM051000-RA">
    <property type="protein sequence ID" value="PHUM051000-PA"/>
    <property type="gene ID" value="PHUM051000"/>
</dbReference>
<dbReference type="OMA" id="FCKKMKP"/>
<dbReference type="Proteomes" id="UP000009046">
    <property type="component" value="Unassembled WGS sequence"/>
</dbReference>
<accession>E0VB46</accession>
<reference evidence="4" key="2">
    <citation type="submission" date="2007-04" db="EMBL/GenBank/DDBJ databases">
        <title>The genome of the human body louse.</title>
        <authorList>
            <consortium name="The Human Body Louse Genome Consortium"/>
            <person name="Kirkness E."/>
            <person name="Walenz B."/>
            <person name="Hass B."/>
            <person name="Bruggner R."/>
            <person name="Strausberg R."/>
        </authorList>
    </citation>
    <scope>NUCLEOTIDE SEQUENCE</scope>
    <source>
        <strain evidence="4">USDA</strain>
    </source>
</reference>
<dbReference type="GO" id="GO:0003756">
    <property type="term" value="F:protein disulfide isomerase activity"/>
    <property type="evidence" value="ECO:0007669"/>
    <property type="project" value="UniProtKB-EC"/>
</dbReference>
<dbReference type="RefSeq" id="XP_002423340.1">
    <property type="nucleotide sequence ID" value="XM_002423295.1"/>
</dbReference>
<feature type="signal peptide" evidence="2">
    <location>
        <begin position="1"/>
        <end position="29"/>
    </location>
</feature>
<evidence type="ECO:0000256" key="2">
    <source>
        <dbReference type="SAM" id="SignalP"/>
    </source>
</evidence>
<dbReference type="Pfam" id="PF00085">
    <property type="entry name" value="Thioredoxin"/>
    <property type="match status" value="3"/>
</dbReference>
<name>E0VB46_PEDHC</name>
<dbReference type="Gene3D" id="3.40.30.10">
    <property type="entry name" value="Glutaredoxin"/>
    <property type="match status" value="5"/>
</dbReference>
<sequence>MKFIDKVVKYALCQIIVILLAEIPCQLSAKNSQKNVISDIVDIKDFKKLLRTKNNVLTMFVNSPKQNASVVKIFEETADYIKGQGSMVFADCSGDAKKLCKKLKINPDPIIIKHYKDGEFHKNYDRKYTVLSMLNFMRDPTGDIPWDEDASTSGIVHIPDPPSLNKFLKKELGPVMIMFYAPWCGFCKQLKPDYAAAAEELKGHSILAAIDVNKPENVVVRKKYNITGFPTLIYFENGVKMYNYEGENNKKGLVSFMKNPTSTPVKQTETQWSDTESEVLHLTDDTFDEVIKETESILVMFYAPWCGHCKRLKPKYEKAAEKLKKENFKGILSALDATKETKIAKQFNVNGYPTLKYFKNGEFEFDINLREESELVDFMKNPKKPPPPPPPEKAWAEEESEVVHLTLEEFKPFLRKKKHALVMFYAPSFAAVDCTSHQSVCSTYDVKGYPTIKLFQYLNKEPVEDYNGGRTQKDFTSYMKKFVKKIQFELPKNDSKLEKIEKKTETEVDWNDIDDSDLILHLSDGNYFYSLKKYDFLLIFYYKPGCEGCSKIKKEFSHAALMVENRKLPGKLAAFNAEKNKISVKENSFSYPSIHLFKKGILSGSYTGKYEALDIFNFFKTMHGKLKDEL</sequence>
<dbReference type="AlphaFoldDB" id="E0VB46"/>
<keyword evidence="4" id="KW-0413">Isomerase</keyword>
<comment type="similarity">
    <text evidence="1">Belongs to the protein disulfide isomerase family.</text>
</comment>
<dbReference type="InterPro" id="IPR013766">
    <property type="entry name" value="Thioredoxin_domain"/>
</dbReference>
<dbReference type="eggNOG" id="KOG0191">
    <property type="taxonomic scope" value="Eukaryota"/>
</dbReference>
<dbReference type="KEGG" id="phu:Phum_PHUM051000"/>
<dbReference type="FunFam" id="3.40.30.10:FF:000029">
    <property type="entry name" value="protein disulfide-isomerase A5 isoform X2"/>
    <property type="match status" value="1"/>
</dbReference>
<dbReference type="InterPro" id="IPR017937">
    <property type="entry name" value="Thioredoxin_CS"/>
</dbReference>
<dbReference type="EMBL" id="AAZO01000603">
    <property type="status" value="NOT_ANNOTATED_CDS"/>
    <property type="molecule type" value="Genomic_DNA"/>
</dbReference>
<dbReference type="OrthoDB" id="74910at2759"/>
<reference evidence="5" key="3">
    <citation type="submission" date="2021-02" db="UniProtKB">
        <authorList>
            <consortium name="EnsemblMetazoa"/>
        </authorList>
    </citation>
    <scope>IDENTIFICATION</scope>
    <source>
        <strain evidence="5">USDA</strain>
    </source>
</reference>
<dbReference type="InterPro" id="IPR051063">
    <property type="entry name" value="PDI"/>
</dbReference>
<feature type="chain" id="PRO_5011412417" evidence="2">
    <location>
        <begin position="30"/>
        <end position="630"/>
    </location>
</feature>
<dbReference type="CTD" id="8232878"/>